<proteinExistence type="predicted"/>
<reference evidence="1" key="1">
    <citation type="submission" date="2019-12" db="EMBL/GenBank/DDBJ databases">
        <title>An insight into the sialome of adult female Ixodes ricinus ticks feeding for 6 days.</title>
        <authorList>
            <person name="Perner J."/>
            <person name="Ribeiro J.M.C."/>
        </authorList>
    </citation>
    <scope>NUCLEOTIDE SEQUENCE</scope>
    <source>
        <strain evidence="1">Semi-engorged</strain>
        <tissue evidence="1">Salivary glands</tissue>
    </source>
</reference>
<dbReference type="EMBL" id="GIFC01003455">
    <property type="protein sequence ID" value="MXU85538.1"/>
    <property type="molecule type" value="Transcribed_RNA"/>
</dbReference>
<evidence type="ECO:0000313" key="1">
    <source>
        <dbReference type="EMBL" id="MXU85538.1"/>
    </source>
</evidence>
<protein>
    <submittedName>
        <fullName evidence="1">Putative secreted protein</fullName>
    </submittedName>
</protein>
<sequence>MMALDPRKASSLSAKLAQVPTLLLKAVSARNVDNVGSEVLCLTLDAYHSLIRNLLVCLLRVVQYQVIITATPSPDKKGLHCPHVRS</sequence>
<accession>A0A6B0U1T4</accession>
<organism evidence="1">
    <name type="scientific">Ixodes ricinus</name>
    <name type="common">Common tick</name>
    <name type="synonym">Acarus ricinus</name>
    <dbReference type="NCBI Taxonomy" id="34613"/>
    <lineage>
        <taxon>Eukaryota</taxon>
        <taxon>Metazoa</taxon>
        <taxon>Ecdysozoa</taxon>
        <taxon>Arthropoda</taxon>
        <taxon>Chelicerata</taxon>
        <taxon>Arachnida</taxon>
        <taxon>Acari</taxon>
        <taxon>Parasitiformes</taxon>
        <taxon>Ixodida</taxon>
        <taxon>Ixodoidea</taxon>
        <taxon>Ixodidae</taxon>
        <taxon>Ixodinae</taxon>
        <taxon>Ixodes</taxon>
    </lineage>
</organism>
<name>A0A6B0U1T4_IXORI</name>
<dbReference type="AlphaFoldDB" id="A0A6B0U1T4"/>